<name>A0ABR7PIW0_9BURK</name>
<comment type="caution">
    <text evidence="2">The sequence shown here is derived from an EMBL/GenBank/DDBJ whole genome shotgun (WGS) entry which is preliminary data.</text>
</comment>
<dbReference type="EMBL" id="VZQQ01000004">
    <property type="protein sequence ID" value="MBC8746311.1"/>
    <property type="molecule type" value="Genomic_DNA"/>
</dbReference>
<proteinExistence type="predicted"/>
<keyword evidence="3" id="KW-1185">Reference proteome</keyword>
<feature type="region of interest" description="Disordered" evidence="1">
    <location>
        <begin position="1"/>
        <end position="20"/>
    </location>
</feature>
<evidence type="ECO:0000313" key="2">
    <source>
        <dbReference type="EMBL" id="MBC8746311.1"/>
    </source>
</evidence>
<protein>
    <submittedName>
        <fullName evidence="2">Uncharacterized protein</fullName>
    </submittedName>
</protein>
<evidence type="ECO:0000256" key="1">
    <source>
        <dbReference type="SAM" id="MobiDB-lite"/>
    </source>
</evidence>
<gene>
    <name evidence="2" type="ORF">F6X42_06600</name>
</gene>
<organism evidence="2 3">
    <name type="scientific">Paraburkholderia podalyriae</name>
    <dbReference type="NCBI Taxonomy" id="1938811"/>
    <lineage>
        <taxon>Bacteria</taxon>
        <taxon>Pseudomonadati</taxon>
        <taxon>Pseudomonadota</taxon>
        <taxon>Betaproteobacteria</taxon>
        <taxon>Burkholderiales</taxon>
        <taxon>Burkholderiaceae</taxon>
        <taxon>Paraburkholderia</taxon>
    </lineage>
</organism>
<accession>A0ABR7PIW0</accession>
<feature type="region of interest" description="Disordered" evidence="1">
    <location>
        <begin position="28"/>
        <end position="50"/>
    </location>
</feature>
<feature type="compositionally biased region" description="Low complexity" evidence="1">
    <location>
        <begin position="8"/>
        <end position="20"/>
    </location>
</feature>
<dbReference type="Proteomes" id="UP000736373">
    <property type="component" value="Unassembled WGS sequence"/>
</dbReference>
<evidence type="ECO:0000313" key="3">
    <source>
        <dbReference type="Proteomes" id="UP000736373"/>
    </source>
</evidence>
<reference evidence="2 3" key="1">
    <citation type="submission" date="2019-09" db="EMBL/GenBank/DDBJ databases">
        <title>Paraburkholderia podalyriae sp. nov., A South African Podalyria-associated rhizobium.</title>
        <authorList>
            <person name="Mavima L."/>
            <person name="Beukes C.W."/>
            <person name="Palmer M."/>
            <person name="De Meyer S.E."/>
            <person name="James E.K."/>
            <person name="Maluk M."/>
            <person name="Avontuur J.R."/>
            <person name="Chan W.Y."/>
            <person name="Venter S.N."/>
            <person name="Steenkamp E.T."/>
        </authorList>
    </citation>
    <scope>NUCLEOTIDE SEQUENCE [LARGE SCALE GENOMIC DNA]</scope>
    <source>
        <strain evidence="2 3">WC7.3b</strain>
    </source>
</reference>
<sequence>MHLDASGRTTVARPAAQRRAVAARWLTPQRPGRWAPQAARRQHRAPANNGRQVNICGGDFRHIRDCFNDWKRQPLVYRSAIYGW</sequence>